<reference evidence="4" key="1">
    <citation type="submission" date="2020-05" db="EMBL/GenBank/DDBJ databases">
        <authorList>
            <person name="Chiriac C."/>
            <person name="Salcher M."/>
            <person name="Ghai R."/>
            <person name="Kavagutti S V."/>
        </authorList>
    </citation>
    <scope>NUCLEOTIDE SEQUENCE</scope>
</reference>
<dbReference type="EMBL" id="CAFBRX010000115">
    <property type="protein sequence ID" value="CAB5127413.1"/>
    <property type="molecule type" value="Genomic_DNA"/>
</dbReference>
<dbReference type="PROSITE" id="PS51257">
    <property type="entry name" value="PROKAR_LIPOPROTEIN"/>
    <property type="match status" value="1"/>
</dbReference>
<accession>A0A6J7LIW5</accession>
<feature type="domain" description="Solute-binding protein family 5" evidence="1">
    <location>
        <begin position="97"/>
        <end position="503"/>
    </location>
</feature>
<protein>
    <submittedName>
        <fullName evidence="4">Unannotated protein</fullName>
    </submittedName>
</protein>
<gene>
    <name evidence="2" type="ORF">UFOPK1960_00499</name>
    <name evidence="3" type="ORF">UFOPK2921_00526</name>
    <name evidence="4" type="ORF">UFOPK3889_00214</name>
    <name evidence="5" type="ORF">UFOPK4422_01106</name>
</gene>
<dbReference type="GO" id="GO:1904680">
    <property type="term" value="F:peptide transmembrane transporter activity"/>
    <property type="evidence" value="ECO:0007669"/>
    <property type="project" value="TreeGrafter"/>
</dbReference>
<dbReference type="EMBL" id="CAFBNZ010000020">
    <property type="protein sequence ID" value="CAB4967495.1"/>
    <property type="molecule type" value="Genomic_DNA"/>
</dbReference>
<dbReference type="Gene3D" id="3.40.190.10">
    <property type="entry name" value="Periplasmic binding protein-like II"/>
    <property type="match status" value="1"/>
</dbReference>
<dbReference type="EMBL" id="CAEZVL010000054">
    <property type="protein sequence ID" value="CAB4628035.1"/>
    <property type="molecule type" value="Genomic_DNA"/>
</dbReference>
<dbReference type="CDD" id="cd08506">
    <property type="entry name" value="PBP2_clavulanate_OppA2"/>
    <property type="match status" value="1"/>
</dbReference>
<name>A0A6J7LIW5_9ZZZZ</name>
<dbReference type="EMBL" id="CAEZZV010000049">
    <property type="protein sequence ID" value="CAB4775772.1"/>
    <property type="molecule type" value="Genomic_DNA"/>
</dbReference>
<organism evidence="4">
    <name type="scientific">freshwater metagenome</name>
    <dbReference type="NCBI Taxonomy" id="449393"/>
    <lineage>
        <taxon>unclassified sequences</taxon>
        <taxon>metagenomes</taxon>
        <taxon>ecological metagenomes</taxon>
    </lineage>
</organism>
<evidence type="ECO:0000313" key="3">
    <source>
        <dbReference type="EMBL" id="CAB4775772.1"/>
    </source>
</evidence>
<proteinExistence type="predicted"/>
<dbReference type="InterPro" id="IPR000914">
    <property type="entry name" value="SBP_5_dom"/>
</dbReference>
<dbReference type="SUPFAM" id="SSF53850">
    <property type="entry name" value="Periplasmic binding protein-like II"/>
    <property type="match status" value="1"/>
</dbReference>
<dbReference type="PANTHER" id="PTHR30290">
    <property type="entry name" value="PERIPLASMIC BINDING COMPONENT OF ABC TRANSPORTER"/>
    <property type="match status" value="1"/>
</dbReference>
<evidence type="ECO:0000313" key="4">
    <source>
        <dbReference type="EMBL" id="CAB4967495.1"/>
    </source>
</evidence>
<dbReference type="PANTHER" id="PTHR30290:SF83">
    <property type="entry name" value="ABC TRANSPORTER SUBSTRATE-BINDING PROTEIN"/>
    <property type="match status" value="1"/>
</dbReference>
<sequence length="588" mass="63028">MKRNRIIAAIATAGLFFSACGGSGMGAQSGEETGGRSATADGIKDGGTLYVLTFQEGASNLDPQRVYTGAELGAYGSTYARTLTSYVPAAGKEGAGVVPDMATDLGTASEDLKTWSFTLRDGVTWEDGSDVTCGDIAYGISRTFAAEVTAGEGPMYATTYLDIAEGDSDFGSAYPGPWLATAEQQALFDAAVACDGTTITFHLKVPVADFAYTVSLLAFGPVPQAQDTADQYALKPFSNGPFKIESYEAGKEMVMVRNENWNPDSDPVRKPHVDKIIWQYGVDEAVIDERMLADSGDDQNAIVYGGIQPENLQTVFGDDSLKDRRTDGFDGFVSYTMFNNETVNCIEVRQAIWLGLDREALRTAAGGPFTGEFAKSFVAPLLATDYEAATLVDGLNEDGTPNVEAATAALDKAKTACPELHARATGEGLRFDHPDSASWQKNIAIWIDSLKAVGVNIIDNPIEPSKYYATINGDRGDLMRSGWAADWANASTVIPELFGAGGGFNYTNNEKDPNFPAFDEKVQLAKSETDRAKQASLWKELNQVIMDNAWAIPGSATKSQNLVGSNVRLAYQWMPFGWYNLGAIGLAG</sequence>
<dbReference type="Pfam" id="PF00496">
    <property type="entry name" value="SBP_bac_5"/>
    <property type="match status" value="1"/>
</dbReference>
<dbReference type="InterPro" id="IPR030678">
    <property type="entry name" value="Peptide/Ni-bd"/>
</dbReference>
<dbReference type="PIRSF" id="PIRSF002741">
    <property type="entry name" value="MppA"/>
    <property type="match status" value="1"/>
</dbReference>
<evidence type="ECO:0000313" key="5">
    <source>
        <dbReference type="EMBL" id="CAB5127413.1"/>
    </source>
</evidence>
<dbReference type="Gene3D" id="3.10.105.10">
    <property type="entry name" value="Dipeptide-binding Protein, Domain 3"/>
    <property type="match status" value="1"/>
</dbReference>
<dbReference type="GO" id="GO:0042597">
    <property type="term" value="C:periplasmic space"/>
    <property type="evidence" value="ECO:0007669"/>
    <property type="project" value="UniProtKB-ARBA"/>
</dbReference>
<dbReference type="InterPro" id="IPR039424">
    <property type="entry name" value="SBP_5"/>
</dbReference>
<dbReference type="GO" id="GO:0015833">
    <property type="term" value="P:peptide transport"/>
    <property type="evidence" value="ECO:0007669"/>
    <property type="project" value="TreeGrafter"/>
</dbReference>
<evidence type="ECO:0000313" key="2">
    <source>
        <dbReference type="EMBL" id="CAB4628035.1"/>
    </source>
</evidence>
<evidence type="ECO:0000259" key="1">
    <source>
        <dbReference type="Pfam" id="PF00496"/>
    </source>
</evidence>
<dbReference type="AlphaFoldDB" id="A0A6J7LIW5"/>
<dbReference type="GO" id="GO:0043190">
    <property type="term" value="C:ATP-binding cassette (ABC) transporter complex"/>
    <property type="evidence" value="ECO:0007669"/>
    <property type="project" value="InterPro"/>
</dbReference>